<dbReference type="SUPFAM" id="SSF52096">
    <property type="entry name" value="ClpP/crotonase"/>
    <property type="match status" value="1"/>
</dbReference>
<protein>
    <recommendedName>
        <fullName evidence="3">Enoyl-CoA hydratase</fullName>
    </recommendedName>
</protein>
<organism evidence="2">
    <name type="scientific">marine metagenome</name>
    <dbReference type="NCBI Taxonomy" id="408172"/>
    <lineage>
        <taxon>unclassified sequences</taxon>
        <taxon>metagenomes</taxon>
        <taxon>ecological metagenomes</taxon>
    </lineage>
</organism>
<dbReference type="PROSITE" id="PS00166">
    <property type="entry name" value="ENOYL_COA_HYDRATASE"/>
    <property type="match status" value="1"/>
</dbReference>
<dbReference type="InterPro" id="IPR001753">
    <property type="entry name" value="Enoyl-CoA_hydra/iso"/>
</dbReference>
<evidence type="ECO:0008006" key="3">
    <source>
        <dbReference type="Google" id="ProtNLM"/>
    </source>
</evidence>
<evidence type="ECO:0000256" key="1">
    <source>
        <dbReference type="ARBA" id="ARBA00005254"/>
    </source>
</evidence>
<accession>A0A381S1R1</accession>
<dbReference type="Pfam" id="PF00378">
    <property type="entry name" value="ECH_1"/>
    <property type="match status" value="1"/>
</dbReference>
<dbReference type="EMBL" id="UINC01002567">
    <property type="protein sequence ID" value="SUZ98055.1"/>
    <property type="molecule type" value="Genomic_DNA"/>
</dbReference>
<sequence length="279" mass="31118">MSTEYKYLIIENPKEGVSRLLLNRPEKRNAMFNPLRKELFSALEELDSNENIRVIILGGAGSCFSAGYDLGFNVSSELPYHTSISDGFWARHVVEGALKIWDLSTPVIAQVHGYCLAGGTELATSCDLVYVAKDAKIGYPVVRAISPPDNQFFPWLMGMRNAMEMMLTGDSINGEEAVEKGFANRCFSEVTLSDEVLKIAEKIAKVPPEIQAINKRAVHRQMEVMGIRTGIRSGTELQALAMHTKATREHLKELSKGITDALNERDKKFGDYRTSKKKE</sequence>
<dbReference type="InterPro" id="IPR029045">
    <property type="entry name" value="ClpP/crotonase-like_dom_sf"/>
</dbReference>
<comment type="similarity">
    <text evidence="1">Belongs to the enoyl-CoA hydratase/isomerase family.</text>
</comment>
<dbReference type="PANTHER" id="PTHR43802">
    <property type="entry name" value="ENOYL-COA HYDRATASE"/>
    <property type="match status" value="1"/>
</dbReference>
<proteinExistence type="inferred from homology"/>
<dbReference type="Gene3D" id="3.90.226.10">
    <property type="entry name" value="2-enoyl-CoA Hydratase, Chain A, domain 1"/>
    <property type="match status" value="1"/>
</dbReference>
<dbReference type="CDD" id="cd06558">
    <property type="entry name" value="crotonase-like"/>
    <property type="match status" value="1"/>
</dbReference>
<evidence type="ECO:0000313" key="2">
    <source>
        <dbReference type="EMBL" id="SUZ98055.1"/>
    </source>
</evidence>
<dbReference type="PANTHER" id="PTHR43802:SF1">
    <property type="entry name" value="IP11341P-RELATED"/>
    <property type="match status" value="1"/>
</dbReference>
<dbReference type="GO" id="GO:0003824">
    <property type="term" value="F:catalytic activity"/>
    <property type="evidence" value="ECO:0007669"/>
    <property type="project" value="InterPro"/>
</dbReference>
<gene>
    <name evidence="2" type="ORF">METZ01_LOCUS50909</name>
</gene>
<dbReference type="InterPro" id="IPR018376">
    <property type="entry name" value="Enoyl-CoA_hyd/isom_CS"/>
</dbReference>
<name>A0A381S1R1_9ZZZZ</name>
<dbReference type="AlphaFoldDB" id="A0A381S1R1"/>
<reference evidence="2" key="1">
    <citation type="submission" date="2018-05" db="EMBL/GenBank/DDBJ databases">
        <authorList>
            <person name="Lanie J.A."/>
            <person name="Ng W.-L."/>
            <person name="Kazmierczak K.M."/>
            <person name="Andrzejewski T.M."/>
            <person name="Davidsen T.M."/>
            <person name="Wayne K.J."/>
            <person name="Tettelin H."/>
            <person name="Glass J.I."/>
            <person name="Rusch D."/>
            <person name="Podicherti R."/>
            <person name="Tsui H.-C.T."/>
            <person name="Winkler M.E."/>
        </authorList>
    </citation>
    <scope>NUCLEOTIDE SEQUENCE</scope>
</reference>